<evidence type="ECO:0000313" key="1">
    <source>
        <dbReference type="EMBL" id="CCX04481.1"/>
    </source>
</evidence>
<protein>
    <submittedName>
        <fullName evidence="1">Uncharacterized protein</fullName>
    </submittedName>
</protein>
<proteinExistence type="predicted"/>
<name>U4KUP8_PYROM</name>
<keyword evidence="2" id="KW-1185">Reference proteome</keyword>
<reference evidence="1 2" key="1">
    <citation type="journal article" date="2013" name="PLoS Genet.">
        <title>The genome and development-dependent transcriptomes of Pyronema confluens: a window into fungal evolution.</title>
        <authorList>
            <person name="Traeger S."/>
            <person name="Altegoer F."/>
            <person name="Freitag M."/>
            <person name="Gabaldon T."/>
            <person name="Kempken F."/>
            <person name="Kumar A."/>
            <person name="Marcet-Houben M."/>
            <person name="Poggeler S."/>
            <person name="Stajich J.E."/>
            <person name="Nowrousian M."/>
        </authorList>
    </citation>
    <scope>NUCLEOTIDE SEQUENCE [LARGE SCALE GENOMIC DNA]</scope>
    <source>
        <strain evidence="2">CBS 100304</strain>
        <tissue evidence="1">Vegetative mycelium</tissue>
    </source>
</reference>
<evidence type="ECO:0000313" key="2">
    <source>
        <dbReference type="Proteomes" id="UP000018144"/>
    </source>
</evidence>
<dbReference type="EMBL" id="HF935206">
    <property type="protein sequence ID" value="CCX04481.1"/>
    <property type="molecule type" value="Genomic_DNA"/>
</dbReference>
<dbReference type="AlphaFoldDB" id="U4KUP8"/>
<accession>U4KUP8</accession>
<gene>
    <name evidence="1" type="ORF">PCON_02451</name>
</gene>
<organism evidence="1 2">
    <name type="scientific">Pyronema omphalodes (strain CBS 100304)</name>
    <name type="common">Pyronema confluens</name>
    <dbReference type="NCBI Taxonomy" id="1076935"/>
    <lineage>
        <taxon>Eukaryota</taxon>
        <taxon>Fungi</taxon>
        <taxon>Dikarya</taxon>
        <taxon>Ascomycota</taxon>
        <taxon>Pezizomycotina</taxon>
        <taxon>Pezizomycetes</taxon>
        <taxon>Pezizales</taxon>
        <taxon>Pyronemataceae</taxon>
        <taxon>Pyronema</taxon>
    </lineage>
</organism>
<dbReference type="Proteomes" id="UP000018144">
    <property type="component" value="Unassembled WGS sequence"/>
</dbReference>
<sequence length="72" mass="8558">MAFLEERNDDKLDKRSVMSYFIFRHQQCSSSKVIANVQRALEHLEKLLQQQYSNDSTCQHEFCFPWSLSANE</sequence>